<keyword evidence="3" id="KW-1185">Reference proteome</keyword>
<dbReference type="AlphaFoldDB" id="M1AGX3"/>
<protein>
    <submittedName>
        <fullName evidence="2">Uncharacterized protein</fullName>
    </submittedName>
</protein>
<accession>M1AGX3</accession>
<dbReference type="InParanoid" id="M1AGX3"/>
<dbReference type="EnsemblPlants" id="PGSC0003DMT400022559">
    <property type="protein sequence ID" value="PGSC0003DMT400022559"/>
    <property type="gene ID" value="PGSC0003DMG400008745"/>
</dbReference>
<feature type="compositionally biased region" description="Low complexity" evidence="1">
    <location>
        <begin position="1"/>
        <end position="12"/>
    </location>
</feature>
<dbReference type="Proteomes" id="UP000011115">
    <property type="component" value="Unassembled WGS sequence"/>
</dbReference>
<name>M1AGX3_SOLTU</name>
<dbReference type="PaxDb" id="4113-PGSC0003DMT400022559"/>
<proteinExistence type="predicted"/>
<organism evidence="2 3">
    <name type="scientific">Solanum tuberosum</name>
    <name type="common">Potato</name>
    <dbReference type="NCBI Taxonomy" id="4113"/>
    <lineage>
        <taxon>Eukaryota</taxon>
        <taxon>Viridiplantae</taxon>
        <taxon>Streptophyta</taxon>
        <taxon>Embryophyta</taxon>
        <taxon>Tracheophyta</taxon>
        <taxon>Spermatophyta</taxon>
        <taxon>Magnoliopsida</taxon>
        <taxon>eudicotyledons</taxon>
        <taxon>Gunneridae</taxon>
        <taxon>Pentapetalae</taxon>
        <taxon>asterids</taxon>
        <taxon>lamiids</taxon>
        <taxon>Solanales</taxon>
        <taxon>Solanaceae</taxon>
        <taxon>Solanoideae</taxon>
        <taxon>Solaneae</taxon>
        <taxon>Solanum</taxon>
    </lineage>
</organism>
<evidence type="ECO:0000256" key="1">
    <source>
        <dbReference type="SAM" id="MobiDB-lite"/>
    </source>
</evidence>
<dbReference type="HOGENOM" id="CLU_2113210_0_0_1"/>
<reference evidence="3" key="1">
    <citation type="journal article" date="2011" name="Nature">
        <title>Genome sequence and analysis of the tuber crop potato.</title>
        <authorList>
            <consortium name="The Potato Genome Sequencing Consortium"/>
        </authorList>
    </citation>
    <scope>NUCLEOTIDE SEQUENCE [LARGE SCALE GENOMIC DNA]</scope>
    <source>
        <strain evidence="3">cv. DM1-3 516 R44</strain>
    </source>
</reference>
<sequence length="115" mass="13001">MMRSSGSSSSIRGRGRGKAPMGRDNVLAQIENQKLIASNIAETYTSTSGIITEHPMYKKFMNFIQFRQVQGTNPPSFSSAITDEGNENIEVFDKNEKDEVILLEPMDLQWKDDPW</sequence>
<reference evidence="2" key="2">
    <citation type="submission" date="2015-06" db="UniProtKB">
        <authorList>
            <consortium name="EnsemblPlants"/>
        </authorList>
    </citation>
    <scope>IDENTIFICATION</scope>
    <source>
        <strain evidence="2">DM1-3 516 R44</strain>
    </source>
</reference>
<feature type="region of interest" description="Disordered" evidence="1">
    <location>
        <begin position="1"/>
        <end position="23"/>
    </location>
</feature>
<dbReference type="Gramene" id="PGSC0003DMT400022559">
    <property type="protein sequence ID" value="PGSC0003DMT400022559"/>
    <property type="gene ID" value="PGSC0003DMG400008745"/>
</dbReference>
<evidence type="ECO:0000313" key="2">
    <source>
        <dbReference type="EnsemblPlants" id="PGSC0003DMT400022559"/>
    </source>
</evidence>
<evidence type="ECO:0000313" key="3">
    <source>
        <dbReference type="Proteomes" id="UP000011115"/>
    </source>
</evidence>